<organism evidence="1 2">
    <name type="scientific">Stylosanthes scabra</name>
    <dbReference type="NCBI Taxonomy" id="79078"/>
    <lineage>
        <taxon>Eukaryota</taxon>
        <taxon>Viridiplantae</taxon>
        <taxon>Streptophyta</taxon>
        <taxon>Embryophyta</taxon>
        <taxon>Tracheophyta</taxon>
        <taxon>Spermatophyta</taxon>
        <taxon>Magnoliopsida</taxon>
        <taxon>eudicotyledons</taxon>
        <taxon>Gunneridae</taxon>
        <taxon>Pentapetalae</taxon>
        <taxon>rosids</taxon>
        <taxon>fabids</taxon>
        <taxon>Fabales</taxon>
        <taxon>Fabaceae</taxon>
        <taxon>Papilionoideae</taxon>
        <taxon>50 kb inversion clade</taxon>
        <taxon>dalbergioids sensu lato</taxon>
        <taxon>Dalbergieae</taxon>
        <taxon>Pterocarpus clade</taxon>
        <taxon>Stylosanthes</taxon>
    </lineage>
</organism>
<dbReference type="Proteomes" id="UP001341840">
    <property type="component" value="Unassembled WGS sequence"/>
</dbReference>
<reference evidence="1 2" key="1">
    <citation type="journal article" date="2023" name="Plants (Basel)">
        <title>Bridging the Gap: Combining Genomics and Transcriptomics Approaches to Understand Stylosanthes scabra, an Orphan Legume from the Brazilian Caatinga.</title>
        <authorList>
            <person name="Ferreira-Neto J.R.C."/>
            <person name="da Silva M.D."/>
            <person name="Binneck E."/>
            <person name="de Melo N.F."/>
            <person name="da Silva R.H."/>
            <person name="de Melo A.L.T.M."/>
            <person name="Pandolfi V."/>
            <person name="Bustamante F.O."/>
            <person name="Brasileiro-Vidal A.C."/>
            <person name="Benko-Iseppon A.M."/>
        </authorList>
    </citation>
    <scope>NUCLEOTIDE SEQUENCE [LARGE SCALE GENOMIC DNA]</scope>
    <source>
        <tissue evidence="1">Leaves</tissue>
    </source>
</reference>
<keyword evidence="2" id="KW-1185">Reference proteome</keyword>
<proteinExistence type="predicted"/>
<evidence type="ECO:0000313" key="2">
    <source>
        <dbReference type="Proteomes" id="UP001341840"/>
    </source>
</evidence>
<gene>
    <name evidence="1" type="ORF">PIB30_051091</name>
</gene>
<comment type="caution">
    <text evidence="1">The sequence shown here is derived from an EMBL/GenBank/DDBJ whole genome shotgun (WGS) entry which is preliminary data.</text>
</comment>
<protein>
    <submittedName>
        <fullName evidence="1">Uncharacterized protein</fullName>
    </submittedName>
</protein>
<accession>A0ABU6ZGL1</accession>
<dbReference type="EMBL" id="JASCZI010272218">
    <property type="protein sequence ID" value="MED6221091.1"/>
    <property type="molecule type" value="Genomic_DNA"/>
</dbReference>
<sequence>MAENLQGGQPAEGAVQIPRELPFIYRWVANDVLGTPSALDQQYLDELKLTGVLFGGGTWSGDTGWKLPVAGSGLPAASSQLNFRSPIATSSKFMVVNSLFRVGDRVLGVASGSGGIFIFIQTL</sequence>
<name>A0ABU6ZGL1_9FABA</name>
<evidence type="ECO:0000313" key="1">
    <source>
        <dbReference type="EMBL" id="MED6221091.1"/>
    </source>
</evidence>